<evidence type="ECO:0000256" key="5">
    <source>
        <dbReference type="ARBA" id="ARBA00023242"/>
    </source>
</evidence>
<dbReference type="CDD" id="cd00009">
    <property type="entry name" value="AAA"/>
    <property type="match status" value="1"/>
</dbReference>
<feature type="compositionally biased region" description="Polar residues" evidence="7">
    <location>
        <begin position="291"/>
        <end position="301"/>
    </location>
</feature>
<dbReference type="SMART" id="SM00382">
    <property type="entry name" value="AAA"/>
    <property type="match status" value="1"/>
</dbReference>
<gene>
    <name evidence="9" type="ORF">HGUI_03256</name>
</gene>
<dbReference type="InterPro" id="IPR027417">
    <property type="entry name" value="P-loop_NTPase"/>
</dbReference>
<evidence type="ECO:0000256" key="3">
    <source>
        <dbReference type="ARBA" id="ARBA00022705"/>
    </source>
</evidence>
<name>A0A1L0B3J5_9ASCO</name>
<reference evidence="10" key="1">
    <citation type="submission" date="2016-11" db="EMBL/GenBank/DDBJ databases">
        <authorList>
            <person name="Guldener U."/>
        </authorList>
    </citation>
    <scope>NUCLEOTIDE SEQUENCE [LARGE SCALE GENOMIC DNA]</scope>
</reference>
<evidence type="ECO:0000256" key="2">
    <source>
        <dbReference type="ARBA" id="ARBA00008398"/>
    </source>
</evidence>
<dbReference type="InterPro" id="IPR050311">
    <property type="entry name" value="ORC1/CDC6"/>
</dbReference>
<dbReference type="InterPro" id="IPR003593">
    <property type="entry name" value="AAA+_ATPase"/>
</dbReference>
<comment type="function">
    <text evidence="6">Component of the origin recognition complex (ORC) that binds origins of replication. DNA-binding is ATP-dependent, however specific DNA sequences that define origins of replication have not been identified so far. ORC is required to assemble the pre-replication complex necessary to initiate DNA replication.</text>
</comment>
<dbReference type="PANTHER" id="PTHR10763">
    <property type="entry name" value="CELL DIVISION CONTROL PROTEIN 6-RELATED"/>
    <property type="match status" value="1"/>
</dbReference>
<dbReference type="AlphaFoldDB" id="A0A1L0B3J5"/>
<protein>
    <recommendedName>
        <fullName evidence="6">Origin recognition complex subunit 1</fullName>
    </recommendedName>
</protein>
<dbReference type="PANTHER" id="PTHR10763:SF23">
    <property type="entry name" value="ORIGIN RECOGNITION COMPLEX SUBUNIT 1"/>
    <property type="match status" value="1"/>
</dbReference>
<proteinExistence type="inferred from homology"/>
<dbReference type="EMBL" id="FQNF01000076">
    <property type="protein sequence ID" value="SGZ41056.1"/>
    <property type="molecule type" value="Genomic_DNA"/>
</dbReference>
<evidence type="ECO:0000259" key="8">
    <source>
        <dbReference type="SMART" id="SM00382"/>
    </source>
</evidence>
<dbReference type="GO" id="GO:0033314">
    <property type="term" value="P:mitotic DNA replication checkpoint signaling"/>
    <property type="evidence" value="ECO:0007669"/>
    <property type="project" value="TreeGrafter"/>
</dbReference>
<keyword evidence="6" id="KW-0067">ATP-binding</keyword>
<feature type="compositionally biased region" description="Basic and acidic residues" evidence="7">
    <location>
        <begin position="217"/>
        <end position="234"/>
    </location>
</feature>
<feature type="region of interest" description="Disordered" evidence="7">
    <location>
        <begin position="318"/>
        <end position="338"/>
    </location>
</feature>
<dbReference type="Proteomes" id="UP000183365">
    <property type="component" value="Unassembled WGS sequence"/>
</dbReference>
<evidence type="ECO:0000256" key="7">
    <source>
        <dbReference type="SAM" id="MobiDB-lite"/>
    </source>
</evidence>
<organism evidence="9 10">
    <name type="scientific">Hanseniaspora guilliermondii</name>
    <dbReference type="NCBI Taxonomy" id="56406"/>
    <lineage>
        <taxon>Eukaryota</taxon>
        <taxon>Fungi</taxon>
        <taxon>Dikarya</taxon>
        <taxon>Ascomycota</taxon>
        <taxon>Saccharomycotina</taxon>
        <taxon>Saccharomycetes</taxon>
        <taxon>Saccharomycodales</taxon>
        <taxon>Saccharomycodaceae</taxon>
        <taxon>Hanseniaspora</taxon>
    </lineage>
</organism>
<feature type="compositionally biased region" description="Polar residues" evidence="7">
    <location>
        <begin position="236"/>
        <end position="245"/>
    </location>
</feature>
<dbReference type="GO" id="GO:0016887">
    <property type="term" value="F:ATP hydrolysis activity"/>
    <property type="evidence" value="ECO:0007669"/>
    <property type="project" value="InterPro"/>
</dbReference>
<comment type="similarity">
    <text evidence="2 6">Belongs to the ORC1 family.</text>
</comment>
<dbReference type="InterPro" id="IPR048867">
    <property type="entry name" value="WHD_ORC1"/>
</dbReference>
<dbReference type="OrthoDB" id="3972524at2759"/>
<dbReference type="VEuPathDB" id="FungiDB:HGUI_03256"/>
<sequence>MSTNFFSGWTVEYIPQSQPSAPVSRSTRLRATESSRSRKTNEVYLIMQSKVKLTRKTDNLTLSEGDAVYFAAPGIARELWYVYRIDVNEIMGKISVHGILLQDNKTLQEDYNATIPLTNSLTREISDAYEIVMIPEIKDFFTNATYTHINIHSFNYYEDNKKEFENSSEEHKFVNKIFVSNKGKFVPLDFDELVSQNFPGCTTTLDKMLYLIDQESHNEKKNSKKSENKGKIAENKSLTKQQLVTRVNLPKEPKKKRQRISKPIPSVDDDKKNDFADIGSSQETESDVEENSSFNSDINVSKTPHIREDIVALDTEIKNKSTSETKNSATKEIPSENEEDVINLSVSKDSKVNKRSRASSRETRRVGYKPALNRNIQVHKAFTAADFTNSYQRMTQNRSRKGGYIGANNNSTPSDTVESFRQRMSTSEETMISDDQLDAQAEKYRYAVPGRENEFRNLYSRIASFVNTGTGSSIYLSGVPGTGKTFTVKKTIESLFNKNPNMFLFAEINGFKLINLDDCYESLCDKLNIQISPGSTALTTLQNFFTSKDSKKVVLLLDEIDVLLKHDAEKLYNFFNWPYLANSKLFVVAVGNNLNLSEQLDAKTNSRLGAMNIIAFSPYSQQNLADILRHTLNEFIKNNRIYVEKSSGSIALFSSSASAKFAERHKFFFQLLKINFTEEAITFLSRSAATSTSDVRTAKGIGFAAIEMVEEEYGRTNGVIYNYEKTIDMDSFPDDNEFQETEFEIIERDVTSAVAAAAKTRASSSSAVEYVKNLSFLNQFILYVALNTFKAYNNTTIPFTTLVDRVETLMDKYSITKVMKASYKMMQSLNDMTGVENVRLFDWDASLNTLEGIGIISFSKSLNERGNSLVLKNVESIEEGLKTFEKSLL</sequence>
<accession>A0A1L0B3J5</accession>
<evidence type="ECO:0000313" key="10">
    <source>
        <dbReference type="Proteomes" id="UP000183365"/>
    </source>
</evidence>
<dbReference type="InterPro" id="IPR003959">
    <property type="entry name" value="ATPase_AAA_core"/>
</dbReference>
<keyword evidence="10" id="KW-1185">Reference proteome</keyword>
<comment type="subunit">
    <text evidence="6">ORC is composed of six subunits.</text>
</comment>
<dbReference type="GO" id="GO:0003688">
    <property type="term" value="F:DNA replication origin binding"/>
    <property type="evidence" value="ECO:0007669"/>
    <property type="project" value="TreeGrafter"/>
</dbReference>
<evidence type="ECO:0000256" key="1">
    <source>
        <dbReference type="ARBA" id="ARBA00004123"/>
    </source>
</evidence>
<feature type="domain" description="AAA+ ATPase" evidence="8">
    <location>
        <begin position="470"/>
        <end position="620"/>
    </location>
</feature>
<dbReference type="Pfam" id="PF00004">
    <property type="entry name" value="AAA"/>
    <property type="match status" value="1"/>
</dbReference>
<keyword evidence="3 6" id="KW-0235">DNA replication</keyword>
<keyword evidence="4 6" id="KW-0238">DNA-binding</keyword>
<comment type="subcellular location">
    <subcellularLocation>
        <location evidence="1 6">Nucleus</location>
    </subcellularLocation>
</comment>
<dbReference type="GO" id="GO:0005664">
    <property type="term" value="C:nuclear origin of replication recognition complex"/>
    <property type="evidence" value="ECO:0007669"/>
    <property type="project" value="TreeGrafter"/>
</dbReference>
<feature type="region of interest" description="Disordered" evidence="7">
    <location>
        <begin position="217"/>
        <end position="301"/>
    </location>
</feature>
<dbReference type="GO" id="GO:0005524">
    <property type="term" value="F:ATP binding"/>
    <property type="evidence" value="ECO:0007669"/>
    <property type="project" value="UniProtKB-KW"/>
</dbReference>
<evidence type="ECO:0000313" key="9">
    <source>
        <dbReference type="EMBL" id="SGZ41056.1"/>
    </source>
</evidence>
<dbReference type="GO" id="GO:0006270">
    <property type="term" value="P:DNA replication initiation"/>
    <property type="evidence" value="ECO:0007669"/>
    <property type="project" value="TreeGrafter"/>
</dbReference>
<dbReference type="Pfam" id="PF21312">
    <property type="entry name" value="WHD_ORC1"/>
    <property type="match status" value="1"/>
</dbReference>
<evidence type="ECO:0000256" key="6">
    <source>
        <dbReference type="RuleBase" id="RU365058"/>
    </source>
</evidence>
<keyword evidence="6" id="KW-0547">Nucleotide-binding</keyword>
<evidence type="ECO:0000256" key="4">
    <source>
        <dbReference type="ARBA" id="ARBA00023125"/>
    </source>
</evidence>
<keyword evidence="5 6" id="KW-0539">Nucleus</keyword>
<dbReference type="Gene3D" id="1.10.8.60">
    <property type="match status" value="1"/>
</dbReference>
<dbReference type="SUPFAM" id="SSF52540">
    <property type="entry name" value="P-loop containing nucleoside triphosphate hydrolases"/>
    <property type="match status" value="1"/>
</dbReference>
<dbReference type="Gene3D" id="3.40.50.300">
    <property type="entry name" value="P-loop containing nucleotide triphosphate hydrolases"/>
    <property type="match status" value="1"/>
</dbReference>